<feature type="region of interest" description="Disordered" evidence="1">
    <location>
        <begin position="43"/>
        <end position="94"/>
    </location>
</feature>
<gene>
    <name evidence="2" type="ORF">SRB5_15590</name>
</gene>
<accession>A0A7K0CD99</accession>
<evidence type="ECO:0000313" key="2">
    <source>
        <dbReference type="EMBL" id="MQY11441.1"/>
    </source>
</evidence>
<dbReference type="AlphaFoldDB" id="A0A7K0CD99"/>
<evidence type="ECO:0000256" key="1">
    <source>
        <dbReference type="SAM" id="MobiDB-lite"/>
    </source>
</evidence>
<organism evidence="2 3">
    <name type="scientific">Streptomyces smaragdinus</name>
    <dbReference type="NCBI Taxonomy" id="2585196"/>
    <lineage>
        <taxon>Bacteria</taxon>
        <taxon>Bacillati</taxon>
        <taxon>Actinomycetota</taxon>
        <taxon>Actinomycetes</taxon>
        <taxon>Kitasatosporales</taxon>
        <taxon>Streptomycetaceae</taxon>
        <taxon>Streptomyces</taxon>
    </lineage>
</organism>
<keyword evidence="3" id="KW-1185">Reference proteome</keyword>
<dbReference type="RefSeq" id="WP_153450695.1">
    <property type="nucleotide sequence ID" value="NZ_WEGJ01000003.1"/>
</dbReference>
<name>A0A7K0CD99_9ACTN</name>
<feature type="compositionally biased region" description="Pro residues" evidence="1">
    <location>
        <begin position="62"/>
        <end position="79"/>
    </location>
</feature>
<evidence type="ECO:0000313" key="3">
    <source>
        <dbReference type="Proteomes" id="UP000466345"/>
    </source>
</evidence>
<comment type="caution">
    <text evidence="2">The sequence shown here is derived from an EMBL/GenBank/DDBJ whole genome shotgun (WGS) entry which is preliminary data.</text>
</comment>
<dbReference type="Proteomes" id="UP000466345">
    <property type="component" value="Unassembled WGS sequence"/>
</dbReference>
<feature type="compositionally biased region" description="Basic residues" evidence="1">
    <location>
        <begin position="85"/>
        <end position="94"/>
    </location>
</feature>
<reference evidence="2 3" key="1">
    <citation type="submission" date="2019-10" db="EMBL/GenBank/DDBJ databases">
        <title>Streptomyces smaragdinus sp. nov. and Streptomyces fabii sp. nov., isolated from the gut of fungus growing-termite Macrotermes natalensis.</title>
        <authorList>
            <person name="Schwitalla J."/>
            <person name="Benndorf R."/>
            <person name="Martin K."/>
            <person name="De Beer W."/>
            <person name="Kaster A.-K."/>
            <person name="Vollmers J."/>
            <person name="Poulsen M."/>
            <person name="Beemelmanns C."/>
        </authorList>
    </citation>
    <scope>NUCLEOTIDE SEQUENCE [LARGE SCALE GENOMIC DNA]</scope>
    <source>
        <strain evidence="2 3">RB5</strain>
    </source>
</reference>
<protein>
    <submittedName>
        <fullName evidence="2">Uncharacterized protein</fullName>
    </submittedName>
</protein>
<proteinExistence type="predicted"/>
<sequence length="94" mass="10122">MGRRLAAAVHLDHPVTRERILLEPGDAPEDCVAELITNPSAWTDESKAVTAHAPSLIGEHPQTPPLDDPAPEPEAPQPGPEKLTRSRTRKPAAK</sequence>
<dbReference type="OrthoDB" id="3873853at2"/>
<dbReference type="EMBL" id="WEGJ01000003">
    <property type="protein sequence ID" value="MQY11441.1"/>
    <property type="molecule type" value="Genomic_DNA"/>
</dbReference>